<evidence type="ECO:0000256" key="5">
    <source>
        <dbReference type="ARBA" id="ARBA00022729"/>
    </source>
</evidence>
<evidence type="ECO:0000256" key="1">
    <source>
        <dbReference type="ARBA" id="ARBA00004479"/>
    </source>
</evidence>
<feature type="chain" id="PRO_5043652924" description="Protein kinase domain-containing protein" evidence="14">
    <location>
        <begin position="23"/>
        <end position="569"/>
    </location>
</feature>
<dbReference type="InterPro" id="IPR017441">
    <property type="entry name" value="Protein_kinase_ATP_BS"/>
</dbReference>
<dbReference type="GO" id="GO:0030247">
    <property type="term" value="F:polysaccharide binding"/>
    <property type="evidence" value="ECO:0007669"/>
    <property type="project" value="InterPro"/>
</dbReference>
<keyword evidence="6 12" id="KW-0547">Nucleotide-binding</keyword>
<keyword evidence="8 12" id="KW-0067">ATP-binding</keyword>
<dbReference type="EMBL" id="WHWC01000016">
    <property type="protein sequence ID" value="KAG8367237.1"/>
    <property type="molecule type" value="Genomic_DNA"/>
</dbReference>
<keyword evidence="2" id="KW-0723">Serine/threonine-protein kinase</keyword>
<feature type="transmembrane region" description="Helical" evidence="13">
    <location>
        <begin position="200"/>
        <end position="219"/>
    </location>
</feature>
<evidence type="ECO:0000256" key="12">
    <source>
        <dbReference type="PROSITE-ProRule" id="PRU10141"/>
    </source>
</evidence>
<comment type="caution">
    <text evidence="16">The sequence shown here is derived from an EMBL/GenBank/DDBJ whole genome shotgun (WGS) entry which is preliminary data.</text>
</comment>
<gene>
    <name evidence="16" type="ORF">BUALT_Bualt16G0051700</name>
</gene>
<dbReference type="GO" id="GO:0004674">
    <property type="term" value="F:protein serine/threonine kinase activity"/>
    <property type="evidence" value="ECO:0007669"/>
    <property type="project" value="UniProtKB-KW"/>
</dbReference>
<keyword evidence="4 13" id="KW-0812">Transmembrane</keyword>
<dbReference type="GO" id="GO:0016020">
    <property type="term" value="C:membrane"/>
    <property type="evidence" value="ECO:0007669"/>
    <property type="project" value="UniProtKB-SubCell"/>
</dbReference>
<evidence type="ECO:0000256" key="4">
    <source>
        <dbReference type="ARBA" id="ARBA00022692"/>
    </source>
</evidence>
<comment type="subcellular location">
    <subcellularLocation>
        <location evidence="1">Membrane</location>
        <topology evidence="1">Single-pass type I membrane protein</topology>
    </subcellularLocation>
</comment>
<evidence type="ECO:0000256" key="7">
    <source>
        <dbReference type="ARBA" id="ARBA00022777"/>
    </source>
</evidence>
<dbReference type="PROSITE" id="PS00108">
    <property type="entry name" value="PROTEIN_KINASE_ST"/>
    <property type="match status" value="1"/>
</dbReference>
<keyword evidence="3" id="KW-0808">Transferase</keyword>
<feature type="binding site" evidence="12">
    <location>
        <position position="285"/>
    </location>
    <ligand>
        <name>ATP</name>
        <dbReference type="ChEBI" id="CHEBI:30616"/>
    </ligand>
</feature>
<organism evidence="16 17">
    <name type="scientific">Buddleja alternifolia</name>
    <dbReference type="NCBI Taxonomy" id="168488"/>
    <lineage>
        <taxon>Eukaryota</taxon>
        <taxon>Viridiplantae</taxon>
        <taxon>Streptophyta</taxon>
        <taxon>Embryophyta</taxon>
        <taxon>Tracheophyta</taxon>
        <taxon>Spermatophyta</taxon>
        <taxon>Magnoliopsida</taxon>
        <taxon>eudicotyledons</taxon>
        <taxon>Gunneridae</taxon>
        <taxon>Pentapetalae</taxon>
        <taxon>asterids</taxon>
        <taxon>lamiids</taxon>
        <taxon>Lamiales</taxon>
        <taxon>Scrophulariaceae</taxon>
        <taxon>Buddlejeae</taxon>
        <taxon>Buddleja</taxon>
    </lineage>
</organism>
<feature type="signal peptide" evidence="14">
    <location>
        <begin position="1"/>
        <end position="22"/>
    </location>
</feature>
<evidence type="ECO:0000256" key="2">
    <source>
        <dbReference type="ARBA" id="ARBA00022527"/>
    </source>
</evidence>
<evidence type="ECO:0000256" key="6">
    <source>
        <dbReference type="ARBA" id="ARBA00022741"/>
    </source>
</evidence>
<evidence type="ECO:0000256" key="13">
    <source>
        <dbReference type="SAM" id="Phobius"/>
    </source>
</evidence>
<evidence type="ECO:0000313" key="16">
    <source>
        <dbReference type="EMBL" id="KAG8367237.1"/>
    </source>
</evidence>
<dbReference type="FunFam" id="1.10.510.10:FF:000590">
    <property type="entry name" value="PR5-like receptor kinase"/>
    <property type="match status" value="1"/>
</dbReference>
<evidence type="ECO:0000259" key="15">
    <source>
        <dbReference type="PROSITE" id="PS50011"/>
    </source>
</evidence>
<evidence type="ECO:0000256" key="10">
    <source>
        <dbReference type="ARBA" id="ARBA00023136"/>
    </source>
</evidence>
<feature type="domain" description="Protein kinase" evidence="15">
    <location>
        <begin position="257"/>
        <end position="542"/>
    </location>
</feature>
<keyword evidence="17" id="KW-1185">Reference proteome</keyword>
<dbReference type="AlphaFoldDB" id="A0AAV6WFH4"/>
<evidence type="ECO:0000256" key="14">
    <source>
        <dbReference type="SAM" id="SignalP"/>
    </source>
</evidence>
<keyword evidence="5 14" id="KW-0732">Signal</keyword>
<dbReference type="Pfam" id="PF13947">
    <property type="entry name" value="GUB_WAK_bind"/>
    <property type="match status" value="1"/>
</dbReference>
<dbReference type="Gene3D" id="3.30.200.20">
    <property type="entry name" value="Phosphorylase Kinase, domain 1"/>
    <property type="match status" value="1"/>
</dbReference>
<reference evidence="16" key="1">
    <citation type="submission" date="2019-10" db="EMBL/GenBank/DDBJ databases">
        <authorList>
            <person name="Zhang R."/>
            <person name="Pan Y."/>
            <person name="Wang J."/>
            <person name="Ma R."/>
            <person name="Yu S."/>
        </authorList>
    </citation>
    <scope>NUCLEOTIDE SEQUENCE</scope>
    <source>
        <strain evidence="16">LA-IB0</strain>
        <tissue evidence="16">Leaf</tissue>
    </source>
</reference>
<dbReference type="InterPro" id="IPR000719">
    <property type="entry name" value="Prot_kinase_dom"/>
</dbReference>
<dbReference type="PROSITE" id="PS50011">
    <property type="entry name" value="PROTEIN_KINASE_DOM"/>
    <property type="match status" value="1"/>
</dbReference>
<dbReference type="PANTHER" id="PTHR27009">
    <property type="entry name" value="RUST RESISTANCE KINASE LR10-RELATED"/>
    <property type="match status" value="1"/>
</dbReference>
<dbReference type="SMART" id="SM00220">
    <property type="entry name" value="S_TKc"/>
    <property type="match status" value="1"/>
</dbReference>
<evidence type="ECO:0000256" key="8">
    <source>
        <dbReference type="ARBA" id="ARBA00022840"/>
    </source>
</evidence>
<dbReference type="Proteomes" id="UP000826271">
    <property type="component" value="Unassembled WGS sequence"/>
</dbReference>
<keyword evidence="7" id="KW-0418">Kinase</keyword>
<dbReference type="FunFam" id="3.30.200.20:FF:000178">
    <property type="entry name" value="serine/threonine-protein kinase PBS1-like"/>
    <property type="match status" value="1"/>
</dbReference>
<sequence>MRVMLVVFIFFSILFFPLLGTAVDDCMPTRCSKHGPKIQTPFRHIHRHPEYCGGHNPSFDVYCNDQNETVLVLPFSVKVIVKKIDYLNQKVHIYDPQKCLPLKLLSLDLSVSPFHFLSKNLPLVDYVVLNCSVSNSFDSCAGGSSYELHSVRSETNVNDDYSVTSCTKIHEISSVPWEIADKHDLHLSWKTNQGASKMPLIAGLALGSFLVLMALALLYSSYKTRTENQVKIEKFLEDYRALKPTRFSYSDIKRITNHFGEKLGEGGYGIVYKGKLSTEIQVAVKVLNSSNGNGEEFINEVGTIGTIHHVNVVRLVGFCAEGFRRALLYEFLPNESLEKFIFQTGPKRNSLGWAKLQDIALGIANGIEYLHQGCDQQILHFDIKPHNILLDHNLNPKICDFGLAKLCSKEKSAVSMTAARGTMGYIAPEVLSRTFGRVSYKSDVYSFGMLLLEMVGGRKNLDAHVNTSQIYFPQWIYNQVNIGEDLWRHFEEGEDGNIAMKLTIVGLWCIQWYPTDRPSMKAVVQMLEGDGDNLTTPPNPFPATNATNFIARIPERRYQTELALIVESE</sequence>
<dbReference type="GO" id="GO:0005524">
    <property type="term" value="F:ATP binding"/>
    <property type="evidence" value="ECO:0007669"/>
    <property type="project" value="UniProtKB-UniRule"/>
</dbReference>
<dbReference type="PROSITE" id="PS00107">
    <property type="entry name" value="PROTEIN_KINASE_ATP"/>
    <property type="match status" value="1"/>
</dbReference>
<protein>
    <recommendedName>
        <fullName evidence="15">Protein kinase domain-containing protein</fullName>
    </recommendedName>
</protein>
<dbReference type="Gene3D" id="1.10.510.10">
    <property type="entry name" value="Transferase(Phosphotransferase) domain 1"/>
    <property type="match status" value="1"/>
</dbReference>
<accession>A0AAV6WFH4</accession>
<evidence type="ECO:0000313" key="17">
    <source>
        <dbReference type="Proteomes" id="UP000826271"/>
    </source>
</evidence>
<dbReference type="InterPro" id="IPR011009">
    <property type="entry name" value="Kinase-like_dom_sf"/>
</dbReference>
<keyword evidence="10 13" id="KW-0472">Membrane</keyword>
<keyword evidence="11" id="KW-0325">Glycoprotein</keyword>
<evidence type="ECO:0000256" key="9">
    <source>
        <dbReference type="ARBA" id="ARBA00022989"/>
    </source>
</evidence>
<proteinExistence type="predicted"/>
<keyword evidence="9 13" id="KW-1133">Transmembrane helix</keyword>
<dbReference type="Pfam" id="PF00069">
    <property type="entry name" value="Pkinase"/>
    <property type="match status" value="1"/>
</dbReference>
<dbReference type="SUPFAM" id="SSF56112">
    <property type="entry name" value="Protein kinase-like (PK-like)"/>
    <property type="match status" value="1"/>
</dbReference>
<evidence type="ECO:0000256" key="11">
    <source>
        <dbReference type="ARBA" id="ARBA00023180"/>
    </source>
</evidence>
<dbReference type="InterPro" id="IPR045874">
    <property type="entry name" value="LRK10/LRL21-25-like"/>
</dbReference>
<dbReference type="InterPro" id="IPR008271">
    <property type="entry name" value="Ser/Thr_kinase_AS"/>
</dbReference>
<name>A0AAV6WFH4_9LAMI</name>
<dbReference type="InterPro" id="IPR025287">
    <property type="entry name" value="WAK_GUB"/>
</dbReference>
<evidence type="ECO:0000256" key="3">
    <source>
        <dbReference type="ARBA" id="ARBA00022679"/>
    </source>
</evidence>